<dbReference type="Pfam" id="PF01532">
    <property type="entry name" value="Glyco_hydro_47"/>
    <property type="match status" value="1"/>
</dbReference>
<feature type="compositionally biased region" description="Polar residues" evidence="8">
    <location>
        <begin position="702"/>
        <end position="716"/>
    </location>
</feature>
<dbReference type="PRINTS" id="PR00747">
    <property type="entry name" value="GLYHDRLASE47"/>
</dbReference>
<evidence type="ECO:0000313" key="11">
    <source>
        <dbReference type="Proteomes" id="UP000726737"/>
    </source>
</evidence>
<evidence type="ECO:0000256" key="7">
    <source>
        <dbReference type="RuleBase" id="RU361193"/>
    </source>
</evidence>
<feature type="active site" evidence="5">
    <location>
        <position position="474"/>
    </location>
</feature>
<evidence type="ECO:0000256" key="2">
    <source>
        <dbReference type="ARBA" id="ARBA00007658"/>
    </source>
</evidence>
<dbReference type="PANTHER" id="PTHR45679:SF5">
    <property type="entry name" value="ER DEGRADATION-ENHANCING ALPHA-MANNOSIDASE-LIKE PROTEIN 1"/>
    <property type="match status" value="1"/>
</dbReference>
<feature type="compositionally biased region" description="Low complexity" evidence="8">
    <location>
        <begin position="955"/>
        <end position="968"/>
    </location>
</feature>
<evidence type="ECO:0000259" key="9">
    <source>
        <dbReference type="Pfam" id="PF02225"/>
    </source>
</evidence>
<feature type="region of interest" description="Disordered" evidence="8">
    <location>
        <begin position="1"/>
        <end position="47"/>
    </location>
</feature>
<evidence type="ECO:0000313" key="10">
    <source>
        <dbReference type="EMBL" id="KAG0265396.1"/>
    </source>
</evidence>
<feature type="domain" description="PA" evidence="9">
    <location>
        <begin position="980"/>
        <end position="1102"/>
    </location>
</feature>
<feature type="region of interest" description="Disordered" evidence="8">
    <location>
        <begin position="955"/>
        <end position="974"/>
    </location>
</feature>
<name>A0A9P6QDF3_9FUNG</name>
<dbReference type="EC" id="3.2.1.-" evidence="7"/>
<dbReference type="InterPro" id="IPR001382">
    <property type="entry name" value="Glyco_hydro_47"/>
</dbReference>
<dbReference type="InterPro" id="IPR046450">
    <property type="entry name" value="PA_dom_sf"/>
</dbReference>
<dbReference type="EMBL" id="JAAAJA010000032">
    <property type="protein sequence ID" value="KAG0265396.1"/>
    <property type="molecule type" value="Genomic_DNA"/>
</dbReference>
<feature type="region of interest" description="Disordered" evidence="8">
    <location>
        <begin position="62"/>
        <end position="114"/>
    </location>
</feature>
<keyword evidence="11" id="KW-1185">Reference proteome</keyword>
<feature type="compositionally biased region" description="Polar residues" evidence="8">
    <location>
        <begin position="1061"/>
        <end position="1072"/>
    </location>
</feature>
<dbReference type="GO" id="GO:0005975">
    <property type="term" value="P:carbohydrate metabolic process"/>
    <property type="evidence" value="ECO:0007669"/>
    <property type="project" value="InterPro"/>
</dbReference>
<dbReference type="GO" id="GO:0036503">
    <property type="term" value="P:ERAD pathway"/>
    <property type="evidence" value="ECO:0007669"/>
    <property type="project" value="UniProtKB-ARBA"/>
</dbReference>
<dbReference type="GO" id="GO:0004571">
    <property type="term" value="F:mannosyl-oligosaccharide 1,2-alpha-mannosidase activity"/>
    <property type="evidence" value="ECO:0007669"/>
    <property type="project" value="InterPro"/>
</dbReference>
<evidence type="ECO:0000256" key="6">
    <source>
        <dbReference type="PIRSR" id="PIRSR601382-2"/>
    </source>
</evidence>
<dbReference type="Pfam" id="PF02225">
    <property type="entry name" value="PA"/>
    <property type="match status" value="1"/>
</dbReference>
<dbReference type="InterPro" id="IPR003137">
    <property type="entry name" value="PA_domain"/>
</dbReference>
<feature type="active site" description="Proton donor" evidence="5">
    <location>
        <position position="569"/>
    </location>
</feature>
<evidence type="ECO:0000256" key="4">
    <source>
        <dbReference type="ARBA" id="ARBA00023180"/>
    </source>
</evidence>
<evidence type="ECO:0000256" key="5">
    <source>
        <dbReference type="PIRSR" id="PIRSR601382-1"/>
    </source>
</evidence>
<dbReference type="InterPro" id="IPR012341">
    <property type="entry name" value="6hp_glycosidase-like_sf"/>
</dbReference>
<dbReference type="SUPFAM" id="SSF52025">
    <property type="entry name" value="PA domain"/>
    <property type="match status" value="1"/>
</dbReference>
<keyword evidence="6" id="KW-0479">Metal-binding</keyword>
<dbReference type="InterPro" id="IPR036026">
    <property type="entry name" value="Seven-hairpin_glycosidases"/>
</dbReference>
<proteinExistence type="inferred from homology"/>
<dbReference type="Proteomes" id="UP000726737">
    <property type="component" value="Unassembled WGS sequence"/>
</dbReference>
<dbReference type="PANTHER" id="PTHR45679">
    <property type="entry name" value="ER DEGRADATION-ENHANCING ALPHA-MANNOSIDASE-LIKE PROTEIN 2"/>
    <property type="match status" value="1"/>
</dbReference>
<keyword evidence="3" id="KW-0256">Endoplasmic reticulum</keyword>
<comment type="subcellular location">
    <subcellularLocation>
        <location evidence="1">Endoplasmic reticulum</location>
    </subcellularLocation>
</comment>
<comment type="caution">
    <text evidence="10">The sequence shown here is derived from an EMBL/GenBank/DDBJ whole genome shotgun (WGS) entry which is preliminary data.</text>
</comment>
<keyword evidence="6" id="KW-0106">Calcium</keyword>
<dbReference type="GO" id="GO:0044322">
    <property type="term" value="C:endoplasmic reticulum quality control compartment"/>
    <property type="evidence" value="ECO:0007669"/>
    <property type="project" value="GOC"/>
</dbReference>
<keyword evidence="7" id="KW-0378">Hydrolase</keyword>
<dbReference type="OrthoDB" id="8118055at2759"/>
<sequence>MLPESSMARWESSLVDDSQETRSTGASSSAANSLMTSEYETQQSPADSLSTFQAGLTLQTDRGDTFATSSSDTIRTSMAETSTMSEQDHRRNACRHQASLSPQRRSLESNAANNSRAAANTNIDNNNNLNNGAAVANGGIRPWVLMLVFSVVQFLFSSILPPSGGVVNASSDQVSSPGTSNGGSGNSANAGSSGGGHGGAGYNSQHYFRQLPPITNPSKSAGKIVTERMTESRRLLLRQEAKDMFFHGYHGYLHHAFPKDELNPIACIGRGPDKRNPKNINVNDVLGDYSLTLIDALDTLAVMREPEKFRQAIDLVTKYVGNFNIDSRVQVFEVNIRVLGALLSGHLYASDPSYKSVVKGYKGELLTMAKDLGKRLMKAFENSPTGIPWPRVNLKRGVLPEESSETCVAGAGSLLLEFGVLSRLTGDKSFEEAAKRALFELWDRRSTIGLVGNTINITSGQWMSAMTGIGAGTDSFYEYLLKSYVLLGGDEYLEMYETAQESIRRNLMHDSKYFYKHVHLDDGSLMATWVDSLSAFMPGVQVLAGDLESAIKNHLYYYNIWRKYQAIPERFNFATQSVDIANYPLRPEFIESNYFLYRATKDPFYLEVGEMILRDLQKYTKTKCGWSSLHSVIDKKPEDRMESFALSETFKYLFLLFDEENLLHHELKDTNFVFTTEGHVLSLSSKYLVKEYQNGAGDQKQQHTTKSSSDQLNNQQGRHRHHDSRIGGGPVCEPYRAPETFVKSIPYRPDADFARQMVGTRADARDIVELDPKGICEKPTLEIERVVVEFSGPPKKTFFEDEDEDGGQEGAGQKESKWSTSGEAKELVVIPIKKGVFVNRIVGVKMQLQYDDTNNGYRAVKVADHPLSLNSNVYIEQSSMRPLWDSLQRAQDAHLRIFKTGPPGSTPDRMVKKDLLITPADFGSWKPSIVDYNQQDTSSETHQTSLMDHIKDTITQQRRTQQQQQQQHQPDRTALRRTATKQLIHIQENEKGCRPFTNSQSNRIKDKILVVNRGGCLFILKAYYAQAAEAHGIVIINTEESTFPMTGTESKGINNNNNNNPPKNQQEQSAGPSTKADPVQIGEGILDDAIDIHSVMVGQTDGRLLLDWMQEADTFSDPISTDADPRSEQNIGLVAGFIQKKVTKEQRSSAQLSYNSLPIVNIFPMSIPMATNG</sequence>
<keyword evidence="4" id="KW-0325">Glycoprotein</keyword>
<dbReference type="Gene3D" id="3.50.30.30">
    <property type="match status" value="1"/>
</dbReference>
<organism evidence="10 11">
    <name type="scientific">Mortierella polycephala</name>
    <dbReference type="NCBI Taxonomy" id="41804"/>
    <lineage>
        <taxon>Eukaryota</taxon>
        <taxon>Fungi</taxon>
        <taxon>Fungi incertae sedis</taxon>
        <taxon>Mucoromycota</taxon>
        <taxon>Mortierellomycotina</taxon>
        <taxon>Mortierellomycetes</taxon>
        <taxon>Mortierellales</taxon>
        <taxon>Mortierellaceae</taxon>
        <taxon>Mortierella</taxon>
    </lineage>
</organism>
<reference evidence="10" key="1">
    <citation type="journal article" date="2020" name="Fungal Divers.">
        <title>Resolving the Mortierellaceae phylogeny through synthesis of multi-gene phylogenetics and phylogenomics.</title>
        <authorList>
            <person name="Vandepol N."/>
            <person name="Liber J."/>
            <person name="Desiro A."/>
            <person name="Na H."/>
            <person name="Kennedy M."/>
            <person name="Barry K."/>
            <person name="Grigoriev I.V."/>
            <person name="Miller A.N."/>
            <person name="O'Donnell K."/>
            <person name="Stajich J.E."/>
            <person name="Bonito G."/>
        </authorList>
    </citation>
    <scope>NUCLEOTIDE SEQUENCE</scope>
    <source>
        <strain evidence="10">KOD948</strain>
    </source>
</reference>
<comment type="similarity">
    <text evidence="2 7">Belongs to the glycosyl hydrolase 47 family.</text>
</comment>
<feature type="region of interest" description="Disordered" evidence="8">
    <location>
        <begin position="1045"/>
        <end position="1078"/>
    </location>
</feature>
<dbReference type="InterPro" id="IPR044674">
    <property type="entry name" value="EDEM1/2/3"/>
</dbReference>
<dbReference type="GO" id="GO:0016020">
    <property type="term" value="C:membrane"/>
    <property type="evidence" value="ECO:0007669"/>
    <property type="project" value="InterPro"/>
</dbReference>
<evidence type="ECO:0000256" key="8">
    <source>
        <dbReference type="SAM" id="MobiDB-lite"/>
    </source>
</evidence>
<feature type="compositionally biased region" description="Polar residues" evidence="8">
    <location>
        <begin position="21"/>
        <end position="47"/>
    </location>
</feature>
<dbReference type="SUPFAM" id="SSF48225">
    <property type="entry name" value="Seven-hairpin glycosidases"/>
    <property type="match status" value="1"/>
</dbReference>
<feature type="binding site" evidence="6">
    <location>
        <position position="676"/>
    </location>
    <ligand>
        <name>Ca(2+)</name>
        <dbReference type="ChEBI" id="CHEBI:29108"/>
    </ligand>
</feature>
<feature type="active site" description="Proton donor" evidence="5">
    <location>
        <position position="333"/>
    </location>
</feature>
<keyword evidence="7" id="KW-0326">Glycosidase</keyword>
<evidence type="ECO:0000256" key="1">
    <source>
        <dbReference type="ARBA" id="ARBA00004240"/>
    </source>
</evidence>
<feature type="region of interest" description="Disordered" evidence="8">
    <location>
        <begin position="168"/>
        <end position="222"/>
    </location>
</feature>
<dbReference type="AlphaFoldDB" id="A0A9P6QDF3"/>
<feature type="compositionally biased region" description="Gly residues" evidence="8">
    <location>
        <begin position="192"/>
        <end position="201"/>
    </location>
</feature>
<feature type="compositionally biased region" description="Polar residues" evidence="8">
    <location>
        <begin position="62"/>
        <end position="85"/>
    </location>
</feature>
<protein>
    <recommendedName>
        <fullName evidence="7">alpha-1,2-Mannosidase</fullName>
        <ecNumber evidence="7">3.2.1.-</ecNumber>
    </recommendedName>
</protein>
<gene>
    <name evidence="10" type="primary">MNL1</name>
    <name evidence="10" type="ORF">BG011_004781</name>
</gene>
<dbReference type="GO" id="GO:1904380">
    <property type="term" value="P:endoplasmic reticulum mannose trimming"/>
    <property type="evidence" value="ECO:0007669"/>
    <property type="project" value="InterPro"/>
</dbReference>
<dbReference type="GO" id="GO:0005509">
    <property type="term" value="F:calcium ion binding"/>
    <property type="evidence" value="ECO:0007669"/>
    <property type="project" value="InterPro"/>
</dbReference>
<feature type="region of interest" description="Disordered" evidence="8">
    <location>
        <begin position="695"/>
        <end position="732"/>
    </location>
</feature>
<feature type="active site" evidence="5">
    <location>
        <position position="588"/>
    </location>
</feature>
<feature type="region of interest" description="Disordered" evidence="8">
    <location>
        <begin position="794"/>
        <end position="818"/>
    </location>
</feature>
<comment type="cofactor">
    <cofactor evidence="6">
        <name>Ca(2+)</name>
        <dbReference type="ChEBI" id="CHEBI:29108"/>
    </cofactor>
</comment>
<dbReference type="Gene3D" id="1.50.10.10">
    <property type="match status" value="1"/>
</dbReference>
<accession>A0A9P6QDF3</accession>
<evidence type="ECO:0000256" key="3">
    <source>
        <dbReference type="ARBA" id="ARBA00022824"/>
    </source>
</evidence>